<dbReference type="Proteomes" id="UP001597010">
    <property type="component" value="Unassembled WGS sequence"/>
</dbReference>
<proteinExistence type="predicted"/>
<dbReference type="EMBL" id="JBHTHZ010000001">
    <property type="protein sequence ID" value="MFD0792555.1"/>
    <property type="molecule type" value="Genomic_DNA"/>
</dbReference>
<accession>A0ABW3AP58</accession>
<sequence>MHSIHLYNNLRLEAEKHGKKARLVLAEGEVEKACRKETASRLYSFIKSADGLIFKGRLQLHKQGSNITILFKGEPVGVISDESFINIINALD</sequence>
<organism evidence="1 2">
    <name type="scientific">Mucilaginibacter litoreus</name>
    <dbReference type="NCBI Taxonomy" id="1048221"/>
    <lineage>
        <taxon>Bacteria</taxon>
        <taxon>Pseudomonadati</taxon>
        <taxon>Bacteroidota</taxon>
        <taxon>Sphingobacteriia</taxon>
        <taxon>Sphingobacteriales</taxon>
        <taxon>Sphingobacteriaceae</taxon>
        <taxon>Mucilaginibacter</taxon>
    </lineage>
</organism>
<dbReference type="RefSeq" id="WP_377111157.1">
    <property type="nucleotide sequence ID" value="NZ_JBHTHZ010000001.1"/>
</dbReference>
<gene>
    <name evidence="1" type="ORF">ACFQZX_02940</name>
</gene>
<evidence type="ECO:0000313" key="2">
    <source>
        <dbReference type="Proteomes" id="UP001597010"/>
    </source>
</evidence>
<protein>
    <submittedName>
        <fullName evidence="1">Uncharacterized protein</fullName>
    </submittedName>
</protein>
<comment type="caution">
    <text evidence="1">The sequence shown here is derived from an EMBL/GenBank/DDBJ whole genome shotgun (WGS) entry which is preliminary data.</text>
</comment>
<keyword evidence="2" id="KW-1185">Reference proteome</keyword>
<evidence type="ECO:0000313" key="1">
    <source>
        <dbReference type="EMBL" id="MFD0792555.1"/>
    </source>
</evidence>
<reference evidence="2" key="1">
    <citation type="journal article" date="2019" name="Int. J. Syst. Evol. Microbiol.">
        <title>The Global Catalogue of Microorganisms (GCM) 10K type strain sequencing project: providing services to taxonomists for standard genome sequencing and annotation.</title>
        <authorList>
            <consortium name="The Broad Institute Genomics Platform"/>
            <consortium name="The Broad Institute Genome Sequencing Center for Infectious Disease"/>
            <person name="Wu L."/>
            <person name="Ma J."/>
        </authorList>
    </citation>
    <scope>NUCLEOTIDE SEQUENCE [LARGE SCALE GENOMIC DNA]</scope>
    <source>
        <strain evidence="2">CCUG 61484</strain>
    </source>
</reference>
<name>A0ABW3AP58_9SPHI</name>